<dbReference type="InterPro" id="IPR036179">
    <property type="entry name" value="Ig-like_dom_sf"/>
</dbReference>
<dbReference type="SMART" id="SM00408">
    <property type="entry name" value="IGc2"/>
    <property type="match status" value="9"/>
</dbReference>
<dbReference type="PANTHER" id="PTHR11481">
    <property type="entry name" value="IMMUNOGLOBULIN FC RECEPTOR"/>
    <property type="match status" value="1"/>
</dbReference>
<keyword evidence="5" id="KW-1133">Transmembrane helix</keyword>
<keyword evidence="4" id="KW-0393">Immunoglobulin domain</keyword>
<dbReference type="GO" id="GO:0004888">
    <property type="term" value="F:transmembrane signaling receptor activity"/>
    <property type="evidence" value="ECO:0000318"/>
    <property type="project" value="GO_Central"/>
</dbReference>
<evidence type="ECO:0000256" key="2">
    <source>
        <dbReference type="ARBA" id="ARBA00022737"/>
    </source>
</evidence>
<reference evidence="9" key="1">
    <citation type="submission" date="2025-08" db="UniProtKB">
        <authorList>
            <consortium name="RefSeq"/>
        </authorList>
    </citation>
    <scope>IDENTIFICATION</scope>
    <source>
        <strain evidence="9">J_2021</strain>
        <tissue evidence="9">Erythrocytes</tissue>
    </source>
</reference>
<dbReference type="GO" id="GO:0009897">
    <property type="term" value="C:external side of plasma membrane"/>
    <property type="evidence" value="ECO:0000318"/>
    <property type="project" value="GO_Central"/>
</dbReference>
<dbReference type="InterPro" id="IPR003598">
    <property type="entry name" value="Ig_sub2"/>
</dbReference>
<dbReference type="PROSITE" id="PS50835">
    <property type="entry name" value="IG_LIKE"/>
    <property type="match status" value="7"/>
</dbReference>
<dbReference type="InterPro" id="IPR007110">
    <property type="entry name" value="Ig-like_dom"/>
</dbReference>
<dbReference type="CTD" id="779035"/>
<keyword evidence="1 6" id="KW-0732">Signal</keyword>
<feature type="domain" description="Ig-like" evidence="7">
    <location>
        <begin position="663"/>
        <end position="746"/>
    </location>
</feature>
<evidence type="ECO:0000256" key="4">
    <source>
        <dbReference type="ARBA" id="ARBA00023319"/>
    </source>
</evidence>
<sequence length="918" mass="103686">MAPLYFYFFLLSVVTASAGSSIKPFVSFEPNWATVFTKESVTLTCNVDPPEPRDQIYYWYRDNQIIPLYLGRRRVKIDHVKQEHGGRYQCQTLTSDKSEPVRLQVAHSWLTLKVPMFVFEGDELYVSCAGYPGYSARDAVLYKDNEVIGSSPSDADFLVGRANMTTSGLYRCTRQVKDGLIYYSYASEEQIAVKELFSKPVMKVNPNHPTEGDHMTITCDTKLSPHRETTELQFVFYRNGHKVQGFSLSNQYGVPSAQLEDSGNYTCEVRTNNNTVRKTSDEISVQMAELFTVPQIKVSSDQVTEGDHMTITCDTKLSPHRETTELQFVFYRNGHNVQGFSLSNQYGVPSAQLEDSGNYTCEVQTPTGSVRKRSNVSHIHIQELFRTPQIKVTPDQVTEGDHMTITCDTNPINTTELQFAFYINGTVVQEFSSSHEYRVPSAAPKDSGKYTCEVQTPTGSVKKRSSEFYIQLQALLMGNMGAAARPVISFSPNWTPILAGDNVTLTCNGAPPAQGNEKYSWYRDNNPIPGEEQQNYIIQRAQQREHSGRYQCQTSERSAAINLTVSDDKVVLQAPPGVHEGEELTLRCYTRPEYKKTNTLVFYKNNSIIQSLGSDYLVLGRAQTHMSGSYKCRTKIYDKSVGYTINYTSAEEHLLVTELFTVPLIKVRPVQVTEGDHMTITCDTKLSPHRETTELQFVFYRNGHNVQGFSLSNQYGVPSAQLEDSGNYTCEVQTPTGSVRKRSNMTLIWIQELFPNPLIKVSPDQVTEGDHMTITCDTKLSPHRETTELQFVFYRNGHNVQGFSLSNQYGVPSAQLEDSGKYTCEVQTTTGSVRKRSREAHIYIQGHSLLNIIRLILSCIIFIWTVCLIFHHIKTVGSTERAEMEGMEMENTHGMANTQLHGEITAQRQHLANEFLLK</sequence>
<protein>
    <submittedName>
        <fullName evidence="9">Fc receptor-like protein 3 isoform X2</fullName>
    </submittedName>
</protein>
<evidence type="ECO:0000256" key="6">
    <source>
        <dbReference type="SAM" id="SignalP"/>
    </source>
</evidence>
<feature type="domain" description="Ig-like" evidence="7">
    <location>
        <begin position="200"/>
        <end position="284"/>
    </location>
</feature>
<keyword evidence="8" id="KW-1185">Reference proteome</keyword>
<proteinExistence type="predicted"/>
<dbReference type="InterPro" id="IPR013783">
    <property type="entry name" value="Ig-like_fold"/>
</dbReference>
<feature type="domain" description="Ig-like" evidence="7">
    <location>
        <begin position="486"/>
        <end position="562"/>
    </location>
</feature>
<feature type="domain" description="Ig-like" evidence="7">
    <location>
        <begin position="388"/>
        <end position="462"/>
    </location>
</feature>
<dbReference type="GO" id="GO:0007166">
    <property type="term" value="P:cell surface receptor signaling pathway"/>
    <property type="evidence" value="ECO:0000318"/>
    <property type="project" value="GO_Central"/>
</dbReference>
<dbReference type="AlphaFoldDB" id="A0A8J1LK14"/>
<dbReference type="RefSeq" id="XP_041429631.1">
    <property type="nucleotide sequence ID" value="XM_041573697.1"/>
</dbReference>
<name>A0A8J1LK14_XENLA</name>
<dbReference type="OrthoDB" id="6151406at2759"/>
<evidence type="ECO:0000256" key="1">
    <source>
        <dbReference type="ARBA" id="ARBA00022729"/>
    </source>
</evidence>
<dbReference type="Proteomes" id="UP000186698">
    <property type="component" value="Chromosome 8L"/>
</dbReference>
<dbReference type="GO" id="GO:0006955">
    <property type="term" value="P:immune response"/>
    <property type="evidence" value="ECO:0000318"/>
    <property type="project" value="GO_Central"/>
</dbReference>
<dbReference type="Pfam" id="PF13927">
    <property type="entry name" value="Ig_3"/>
    <property type="match status" value="1"/>
</dbReference>
<accession>A0A8J1LK14</accession>
<dbReference type="SMART" id="SM00409">
    <property type="entry name" value="IG"/>
    <property type="match status" value="8"/>
</dbReference>
<keyword evidence="3" id="KW-1015">Disulfide bond</keyword>
<dbReference type="Gene3D" id="2.60.40.10">
    <property type="entry name" value="Immunoglobulins"/>
    <property type="match status" value="9"/>
</dbReference>
<feature type="transmembrane region" description="Helical" evidence="5">
    <location>
        <begin position="852"/>
        <end position="871"/>
    </location>
</feature>
<keyword evidence="5" id="KW-0812">Transmembrane</keyword>
<feature type="signal peptide" evidence="6">
    <location>
        <begin position="1"/>
        <end position="19"/>
    </location>
</feature>
<feature type="chain" id="PRO_5035198585" evidence="6">
    <location>
        <begin position="20"/>
        <end position="918"/>
    </location>
</feature>
<keyword evidence="2" id="KW-0677">Repeat</keyword>
<dbReference type="Pfam" id="PF13895">
    <property type="entry name" value="Ig_2"/>
    <property type="match status" value="6"/>
</dbReference>
<dbReference type="SUPFAM" id="SSF48726">
    <property type="entry name" value="Immunoglobulin"/>
    <property type="match status" value="9"/>
</dbReference>
<gene>
    <name evidence="9" type="primary">fcrl2.L</name>
</gene>
<feature type="domain" description="Ig-like" evidence="7">
    <location>
        <begin position="757"/>
        <end position="834"/>
    </location>
</feature>
<feature type="domain" description="Ig-like" evidence="7">
    <location>
        <begin position="24"/>
        <end position="106"/>
    </location>
</feature>
<evidence type="ECO:0000256" key="3">
    <source>
        <dbReference type="ARBA" id="ARBA00023157"/>
    </source>
</evidence>
<evidence type="ECO:0000313" key="9">
    <source>
        <dbReference type="RefSeq" id="XP_041429631.1"/>
    </source>
</evidence>
<dbReference type="GeneID" id="779035"/>
<dbReference type="FunFam" id="2.60.40.10:FF:000651">
    <property type="entry name" value="Fc receptor like 1"/>
    <property type="match status" value="4"/>
</dbReference>
<dbReference type="PANTHER" id="PTHR11481:SF116">
    <property type="entry name" value="FC RECEPTOR-LIKE B"/>
    <property type="match status" value="1"/>
</dbReference>
<organism evidence="8 9">
    <name type="scientific">Xenopus laevis</name>
    <name type="common">African clawed frog</name>
    <dbReference type="NCBI Taxonomy" id="8355"/>
    <lineage>
        <taxon>Eukaryota</taxon>
        <taxon>Metazoa</taxon>
        <taxon>Chordata</taxon>
        <taxon>Craniata</taxon>
        <taxon>Vertebrata</taxon>
        <taxon>Euteleostomi</taxon>
        <taxon>Amphibia</taxon>
        <taxon>Batrachia</taxon>
        <taxon>Anura</taxon>
        <taxon>Pipoidea</taxon>
        <taxon>Pipidae</taxon>
        <taxon>Xenopodinae</taxon>
        <taxon>Xenopus</taxon>
        <taxon>Xenopus</taxon>
    </lineage>
</organism>
<feature type="domain" description="Ig-like" evidence="7">
    <location>
        <begin position="294"/>
        <end position="377"/>
    </location>
</feature>
<evidence type="ECO:0000313" key="8">
    <source>
        <dbReference type="Proteomes" id="UP000186698"/>
    </source>
</evidence>
<dbReference type="InterPro" id="IPR050488">
    <property type="entry name" value="Ig_Fc_receptor"/>
</dbReference>
<evidence type="ECO:0000259" key="7">
    <source>
        <dbReference type="PROSITE" id="PS50835"/>
    </source>
</evidence>
<evidence type="ECO:0000256" key="5">
    <source>
        <dbReference type="SAM" id="Phobius"/>
    </source>
</evidence>
<keyword evidence="5" id="KW-0472">Membrane</keyword>
<dbReference type="InterPro" id="IPR003599">
    <property type="entry name" value="Ig_sub"/>
</dbReference>